<evidence type="ECO:0000313" key="1">
    <source>
        <dbReference type="EMBL" id="SEB88129.1"/>
    </source>
</evidence>
<dbReference type="InterPro" id="IPR036412">
    <property type="entry name" value="HAD-like_sf"/>
</dbReference>
<organism evidence="1 2">
    <name type="scientific">Terriglobus roseus</name>
    <dbReference type="NCBI Taxonomy" id="392734"/>
    <lineage>
        <taxon>Bacteria</taxon>
        <taxon>Pseudomonadati</taxon>
        <taxon>Acidobacteriota</taxon>
        <taxon>Terriglobia</taxon>
        <taxon>Terriglobales</taxon>
        <taxon>Acidobacteriaceae</taxon>
        <taxon>Terriglobus</taxon>
    </lineage>
</organism>
<dbReference type="Proteomes" id="UP000182409">
    <property type="component" value="Unassembled WGS sequence"/>
</dbReference>
<dbReference type="AlphaFoldDB" id="A0A1H4MYM8"/>
<dbReference type="InterPro" id="IPR023214">
    <property type="entry name" value="HAD_sf"/>
</dbReference>
<dbReference type="Gene3D" id="3.40.50.1000">
    <property type="entry name" value="HAD superfamily/HAD-like"/>
    <property type="match status" value="1"/>
</dbReference>
<dbReference type="GO" id="GO:0050308">
    <property type="term" value="F:sugar-phosphatase activity"/>
    <property type="evidence" value="ECO:0007669"/>
    <property type="project" value="TreeGrafter"/>
</dbReference>
<dbReference type="SFLD" id="SFLDG01129">
    <property type="entry name" value="C1.5:_HAD__Beta-PGM__Phosphata"/>
    <property type="match status" value="1"/>
</dbReference>
<accession>A0A1H4MYM8</accession>
<dbReference type="InterPro" id="IPR006439">
    <property type="entry name" value="HAD-SF_hydro_IA"/>
</dbReference>
<evidence type="ECO:0000313" key="2">
    <source>
        <dbReference type="Proteomes" id="UP000182409"/>
    </source>
</evidence>
<sequence>MNLPPLPEGFRGLIFDCDGTLVETLPAHVQALKDALEPFGLRPTIEWARSKYGQTPATVLLALDNEVGRIPVPHREVLRTWAMNYGRNLHLLEQITPVCDIARQWRGRVPMAVASNGQRSNVEATLHAVGLLSLFDAVAAIEDVKEGKPAPDLFLAAARKIGVSPEDCVVFEDSEEGMEAAARAGMRAVRVPMYVPGEPGQAD</sequence>
<dbReference type="Pfam" id="PF00702">
    <property type="entry name" value="Hydrolase"/>
    <property type="match status" value="1"/>
</dbReference>
<gene>
    <name evidence="1" type="ORF">SAMN05443244_2082</name>
</gene>
<dbReference type="RefSeq" id="WP_074655924.1">
    <property type="nucleotide sequence ID" value="NZ_FNSD01000001.1"/>
</dbReference>
<dbReference type="NCBIfam" id="TIGR01509">
    <property type="entry name" value="HAD-SF-IA-v3"/>
    <property type="match status" value="1"/>
</dbReference>
<dbReference type="Gene3D" id="1.10.150.240">
    <property type="entry name" value="Putative phosphatase, domain 2"/>
    <property type="match status" value="1"/>
</dbReference>
<proteinExistence type="predicted"/>
<dbReference type="InterPro" id="IPR051806">
    <property type="entry name" value="HAD-like_SPP"/>
</dbReference>
<dbReference type="CDD" id="cd07505">
    <property type="entry name" value="HAD_BPGM-like"/>
    <property type="match status" value="1"/>
</dbReference>
<protein>
    <submittedName>
        <fullName evidence="1">Haloacid dehalogenase superfamily, subfamily IA, variant 3 with third motif having DD or ED</fullName>
    </submittedName>
</protein>
<dbReference type="OrthoDB" id="9797743at2"/>
<dbReference type="SUPFAM" id="SSF56784">
    <property type="entry name" value="HAD-like"/>
    <property type="match status" value="1"/>
</dbReference>
<dbReference type="SFLD" id="SFLDS00003">
    <property type="entry name" value="Haloacid_Dehalogenase"/>
    <property type="match status" value="1"/>
</dbReference>
<dbReference type="EMBL" id="FNSD01000001">
    <property type="protein sequence ID" value="SEB88129.1"/>
    <property type="molecule type" value="Genomic_DNA"/>
</dbReference>
<dbReference type="PANTHER" id="PTHR43481">
    <property type="entry name" value="FRUCTOSE-1-PHOSPHATE PHOSPHATASE"/>
    <property type="match status" value="1"/>
</dbReference>
<dbReference type="InterPro" id="IPR023198">
    <property type="entry name" value="PGP-like_dom2"/>
</dbReference>
<reference evidence="1 2" key="1">
    <citation type="submission" date="2016-10" db="EMBL/GenBank/DDBJ databases">
        <authorList>
            <person name="de Groot N.N."/>
        </authorList>
    </citation>
    <scope>NUCLEOTIDE SEQUENCE [LARGE SCALE GENOMIC DNA]</scope>
    <source>
        <strain evidence="1 2">AB35.6</strain>
    </source>
</reference>
<dbReference type="PANTHER" id="PTHR43481:SF4">
    <property type="entry name" value="GLYCEROL-1-PHOSPHATE PHOSPHOHYDROLASE 1-RELATED"/>
    <property type="match status" value="1"/>
</dbReference>
<dbReference type="PRINTS" id="PR00413">
    <property type="entry name" value="HADHALOGNASE"/>
</dbReference>
<name>A0A1H4MYM8_9BACT</name>